<reference evidence="2" key="1">
    <citation type="submission" date="2018-04" db="EMBL/GenBank/DDBJ databases">
        <title>Transcriptome of Schizaphis graminum biotype I.</title>
        <authorList>
            <person name="Scully E.D."/>
            <person name="Geib S.M."/>
            <person name="Palmer N.A."/>
            <person name="Koch K."/>
            <person name="Bradshaw J."/>
            <person name="Heng-Moss T."/>
            <person name="Sarath G."/>
        </authorList>
    </citation>
    <scope>NUCLEOTIDE SEQUENCE</scope>
</reference>
<dbReference type="AlphaFoldDB" id="A0A2S2NW55"/>
<feature type="transmembrane region" description="Helical" evidence="1">
    <location>
        <begin position="5"/>
        <end position="22"/>
    </location>
</feature>
<keyword evidence="1" id="KW-0472">Membrane</keyword>
<evidence type="ECO:0000256" key="1">
    <source>
        <dbReference type="SAM" id="Phobius"/>
    </source>
</evidence>
<gene>
    <name evidence="2" type="ORF">g.108304</name>
</gene>
<keyword evidence="1" id="KW-0812">Transmembrane</keyword>
<proteinExistence type="predicted"/>
<name>A0A2S2NW55_SCHGA</name>
<dbReference type="EMBL" id="GGMR01008830">
    <property type="protein sequence ID" value="MBY21449.1"/>
    <property type="molecule type" value="Transcribed_RNA"/>
</dbReference>
<accession>A0A2S2NW55</accession>
<keyword evidence="1" id="KW-1133">Transmembrane helix</keyword>
<evidence type="ECO:0000313" key="2">
    <source>
        <dbReference type="EMBL" id="MBY21449.1"/>
    </source>
</evidence>
<organism evidence="2">
    <name type="scientific">Schizaphis graminum</name>
    <name type="common">Green bug aphid</name>
    <dbReference type="NCBI Taxonomy" id="13262"/>
    <lineage>
        <taxon>Eukaryota</taxon>
        <taxon>Metazoa</taxon>
        <taxon>Ecdysozoa</taxon>
        <taxon>Arthropoda</taxon>
        <taxon>Hexapoda</taxon>
        <taxon>Insecta</taxon>
        <taxon>Pterygota</taxon>
        <taxon>Neoptera</taxon>
        <taxon>Paraneoptera</taxon>
        <taxon>Hemiptera</taxon>
        <taxon>Sternorrhyncha</taxon>
        <taxon>Aphidomorpha</taxon>
        <taxon>Aphidoidea</taxon>
        <taxon>Aphididae</taxon>
        <taxon>Aphidini</taxon>
        <taxon>Schizaphis</taxon>
    </lineage>
</organism>
<protein>
    <submittedName>
        <fullName evidence="2">Uncharacterized protein</fullName>
    </submittedName>
</protein>
<sequence length="145" mass="16921">MCTIIIICIFYTTMLFILRFFFDNDNQPLYILIGEPHNSVMYISDKGSPACAVEAMRKQIPRRCVIGYNGKKRVAPAYSQNHKVGILCVNFAACTFVFPPKFQFPIFITEILPIGFLRAVQMHLRNQQLYIHHSLYIIYNLYIYI</sequence>